<name>A0A0D9XBV9_9ORYZ</name>
<evidence type="ECO:0000313" key="4">
    <source>
        <dbReference type="Proteomes" id="UP000032180"/>
    </source>
</evidence>
<dbReference type="STRING" id="77586.A0A0D9XBV9"/>
<reference evidence="3 4" key="1">
    <citation type="submission" date="2012-08" db="EMBL/GenBank/DDBJ databases">
        <title>Oryza genome evolution.</title>
        <authorList>
            <person name="Wing R.A."/>
        </authorList>
    </citation>
    <scope>NUCLEOTIDE SEQUENCE</scope>
</reference>
<organism evidence="3 4">
    <name type="scientific">Leersia perrieri</name>
    <dbReference type="NCBI Taxonomy" id="77586"/>
    <lineage>
        <taxon>Eukaryota</taxon>
        <taxon>Viridiplantae</taxon>
        <taxon>Streptophyta</taxon>
        <taxon>Embryophyta</taxon>
        <taxon>Tracheophyta</taxon>
        <taxon>Spermatophyta</taxon>
        <taxon>Magnoliopsida</taxon>
        <taxon>Liliopsida</taxon>
        <taxon>Poales</taxon>
        <taxon>Poaceae</taxon>
        <taxon>BOP clade</taxon>
        <taxon>Oryzoideae</taxon>
        <taxon>Oryzeae</taxon>
        <taxon>Oryzinae</taxon>
        <taxon>Leersia</taxon>
    </lineage>
</organism>
<keyword evidence="1" id="KW-1133">Transmembrane helix</keyword>
<dbReference type="AlphaFoldDB" id="A0A0D9XBV9"/>
<keyword evidence="4" id="KW-1185">Reference proteome</keyword>
<feature type="signal peptide" evidence="2">
    <location>
        <begin position="1"/>
        <end position="19"/>
    </location>
</feature>
<evidence type="ECO:0000256" key="2">
    <source>
        <dbReference type="SAM" id="SignalP"/>
    </source>
</evidence>
<feature type="transmembrane region" description="Helical" evidence="1">
    <location>
        <begin position="136"/>
        <end position="159"/>
    </location>
</feature>
<evidence type="ECO:0000256" key="1">
    <source>
        <dbReference type="SAM" id="Phobius"/>
    </source>
</evidence>
<accession>A0A0D9XBV9</accession>
<reference evidence="4" key="2">
    <citation type="submission" date="2013-12" db="EMBL/GenBank/DDBJ databases">
        <authorList>
            <person name="Yu Y."/>
            <person name="Lee S."/>
            <person name="de Baynast K."/>
            <person name="Wissotski M."/>
            <person name="Liu L."/>
            <person name="Talag J."/>
            <person name="Goicoechea J."/>
            <person name="Angelova A."/>
            <person name="Jetty R."/>
            <person name="Kudrna D."/>
            <person name="Golser W."/>
            <person name="Rivera L."/>
            <person name="Zhang J."/>
            <person name="Wing R."/>
        </authorList>
    </citation>
    <scope>NUCLEOTIDE SEQUENCE</scope>
</reference>
<dbReference type="Gramene" id="LPERR09G02210.1">
    <property type="protein sequence ID" value="LPERR09G02210.1"/>
    <property type="gene ID" value="LPERR09G02210"/>
</dbReference>
<evidence type="ECO:0008006" key="5">
    <source>
        <dbReference type="Google" id="ProtNLM"/>
    </source>
</evidence>
<dbReference type="EnsemblPlants" id="LPERR09G02210.1">
    <property type="protein sequence ID" value="LPERR09G02210.1"/>
    <property type="gene ID" value="LPERR09G02210"/>
</dbReference>
<dbReference type="Proteomes" id="UP000032180">
    <property type="component" value="Chromosome 9"/>
</dbReference>
<keyword evidence="2" id="KW-0732">Signal</keyword>
<reference evidence="3" key="3">
    <citation type="submission" date="2015-04" db="UniProtKB">
        <authorList>
            <consortium name="EnsemblPlants"/>
        </authorList>
    </citation>
    <scope>IDENTIFICATION</scope>
</reference>
<protein>
    <recommendedName>
        <fullName evidence="5">Cathepsin propeptide inhibitor domain-containing protein</fullName>
    </recommendedName>
</protein>
<evidence type="ECO:0000313" key="3">
    <source>
        <dbReference type="EnsemblPlants" id="LPERR09G02210.1"/>
    </source>
</evidence>
<feature type="chain" id="PRO_5002349692" description="Cathepsin propeptide inhibitor domain-containing protein" evidence="2">
    <location>
        <begin position="20"/>
        <end position="178"/>
    </location>
</feature>
<dbReference type="HOGENOM" id="CLU_1512741_0_0_1"/>
<keyword evidence="1" id="KW-0812">Transmembrane</keyword>
<keyword evidence="1" id="KW-0472">Membrane</keyword>
<sequence>MAWCAIALAAMVVLVAVIALGTIAIEFTEEDMATEQSMQKLYERWCSHPEVARNDDNKALRFAIFKQNIRQASHITRWYRQFHDLAGLDFLDPDDASVYVTEEDDLCETTFANCNPDQTGSFLLAHGENAPGCRPWLFEAITTCLIVLCCILTFILVIFASEDDEYRFMVIISNSKLK</sequence>
<proteinExistence type="predicted"/>